<dbReference type="PANTHER" id="PTHR14499:SF136">
    <property type="entry name" value="GH08630P"/>
    <property type="match status" value="1"/>
</dbReference>
<proteinExistence type="predicted"/>
<evidence type="ECO:0000256" key="9">
    <source>
        <dbReference type="ARBA" id="ARBA00057758"/>
    </source>
</evidence>
<organism evidence="12 13">
    <name type="scientific">Petromyzon marinus</name>
    <name type="common">Sea lamprey</name>
    <dbReference type="NCBI Taxonomy" id="7757"/>
    <lineage>
        <taxon>Eukaryota</taxon>
        <taxon>Metazoa</taxon>
        <taxon>Chordata</taxon>
        <taxon>Craniata</taxon>
        <taxon>Vertebrata</taxon>
        <taxon>Cyclostomata</taxon>
        <taxon>Hyperoartia</taxon>
        <taxon>Petromyzontiformes</taxon>
        <taxon>Petromyzontidae</taxon>
        <taxon>Petromyzon</taxon>
    </lineage>
</organism>
<comment type="function">
    <text evidence="9">Auxiliary subunit of GABA-B receptors that determine the pharmacology and kinetics of the receptor response. Increases agonist potency and markedly alter the G-protein signaling of the receptors by accelerating onset and promoting desensitization.</text>
</comment>
<dbReference type="Pfam" id="PF23110">
    <property type="entry name" value="H1_KCTD8_12_16"/>
    <property type="match status" value="1"/>
</dbReference>
<keyword evidence="2" id="KW-0597">Phosphoprotein</keyword>
<dbReference type="InterPro" id="IPR003131">
    <property type="entry name" value="T1-type_BTB"/>
</dbReference>
<evidence type="ECO:0000256" key="8">
    <source>
        <dbReference type="ARBA" id="ARBA00034111"/>
    </source>
</evidence>
<name>A0AAJ7WVQ0_PETMA</name>
<dbReference type="Pfam" id="PF02214">
    <property type="entry name" value="BTB_2"/>
    <property type="match status" value="1"/>
</dbReference>
<dbReference type="AlphaFoldDB" id="A0AAJ7WVQ0"/>
<reference evidence="13" key="1">
    <citation type="submission" date="2025-08" db="UniProtKB">
        <authorList>
            <consortium name="RefSeq"/>
        </authorList>
    </citation>
    <scope>IDENTIFICATION</scope>
    <source>
        <tissue evidence="13">Sperm</tissue>
    </source>
</reference>
<evidence type="ECO:0000256" key="5">
    <source>
        <dbReference type="ARBA" id="ARBA00023257"/>
    </source>
</evidence>
<dbReference type="GO" id="GO:0008277">
    <property type="term" value="P:regulation of G protein-coupled receptor signaling pathway"/>
    <property type="evidence" value="ECO:0007669"/>
    <property type="project" value="TreeGrafter"/>
</dbReference>
<feature type="region of interest" description="Disordered" evidence="10">
    <location>
        <begin position="289"/>
        <end position="420"/>
    </location>
</feature>
<keyword evidence="4" id="KW-0472">Membrane</keyword>
<evidence type="ECO:0000313" key="12">
    <source>
        <dbReference type="Proteomes" id="UP001318040"/>
    </source>
</evidence>
<dbReference type="GeneID" id="116943048"/>
<dbReference type="RefSeq" id="XP_032811567.1">
    <property type="nucleotide sequence ID" value="XM_032955676.1"/>
</dbReference>
<evidence type="ECO:0000256" key="3">
    <source>
        <dbReference type="ARBA" id="ARBA00023018"/>
    </source>
</evidence>
<sequence length="468" mass="49166">MALLDGLTGSQPQTNGGEPLYTEVVELNVGGQIYVTRRSTLTSVPHSVLWRSFSAAGATTGAAAGPTVAATSGATADVVRDARGRYFIDRDGFLFRYVLDFLRDQQLVLPDHFPERARLRREAEFFQLPELVKALTPRPAKASSLNSEGSEVSEAPGRETASPGYITLACRGHYSFPGREGGGGGGGVDGRFRRAARISACGRSALVRAVFGDALLERSREVERGPPGRYSSRLTLAHASPEQAFDALAEAGFSLVASHGSGVSGQPSGHNEDKVWSSYTEFVFFRGSSSAPAARRRDAPLAPRRRVEVERDADGAEEKDSDSGSTEEGSTSSCDSQSEGHASPLPAPPHAANPSRPETLTLQRPARREGGREGKGLGGGAGGPGCGGAGGGGGGGGGGKKRRNSDRPETLTDALGVDGSAGIGANEMDALAEQLHKCVADVRRLRIPKRFSVKTRAWQADLLHKHGV</sequence>
<evidence type="ECO:0000256" key="10">
    <source>
        <dbReference type="SAM" id="MobiDB-lite"/>
    </source>
</evidence>
<keyword evidence="5" id="KW-0628">Postsynaptic cell membrane</keyword>
<dbReference type="PANTHER" id="PTHR14499">
    <property type="entry name" value="POTASSIUM CHANNEL TETRAMERIZATION DOMAIN-CONTAINING"/>
    <property type="match status" value="1"/>
</dbReference>
<keyword evidence="3" id="KW-0770">Synapse</keyword>
<feature type="compositionally biased region" description="Low complexity" evidence="10">
    <location>
        <begin position="323"/>
        <end position="333"/>
    </location>
</feature>
<protein>
    <submittedName>
        <fullName evidence="13">BTB/POZ domain-containing protein KCTD12-like</fullName>
    </submittedName>
</protein>
<feature type="compositionally biased region" description="Gly residues" evidence="10">
    <location>
        <begin position="376"/>
        <end position="398"/>
    </location>
</feature>
<keyword evidence="6" id="KW-0966">Cell projection</keyword>
<evidence type="ECO:0000256" key="6">
    <source>
        <dbReference type="ARBA" id="ARBA00023273"/>
    </source>
</evidence>
<dbReference type="GO" id="GO:0045211">
    <property type="term" value="C:postsynaptic membrane"/>
    <property type="evidence" value="ECO:0007669"/>
    <property type="project" value="UniProtKB-SubCell"/>
</dbReference>
<comment type="subcellular location">
    <subcellularLocation>
        <location evidence="7">Postsynaptic cell membrane</location>
    </subcellularLocation>
    <subcellularLocation>
        <location evidence="8">Presynaptic cell membrane</location>
    </subcellularLocation>
</comment>
<feature type="region of interest" description="Disordered" evidence="10">
    <location>
        <begin position="137"/>
        <end position="160"/>
    </location>
</feature>
<dbReference type="GO" id="GO:0042734">
    <property type="term" value="C:presynaptic membrane"/>
    <property type="evidence" value="ECO:0007669"/>
    <property type="project" value="UniProtKB-SubCell"/>
</dbReference>
<keyword evidence="1" id="KW-1003">Cell membrane</keyword>
<dbReference type="GO" id="GO:0051260">
    <property type="term" value="P:protein homooligomerization"/>
    <property type="evidence" value="ECO:0007669"/>
    <property type="project" value="InterPro"/>
</dbReference>
<evidence type="ECO:0000256" key="4">
    <source>
        <dbReference type="ARBA" id="ARBA00023136"/>
    </source>
</evidence>
<evidence type="ECO:0000259" key="11">
    <source>
        <dbReference type="SMART" id="SM00225"/>
    </source>
</evidence>
<dbReference type="SUPFAM" id="SSF54695">
    <property type="entry name" value="POZ domain"/>
    <property type="match status" value="1"/>
</dbReference>
<evidence type="ECO:0000256" key="2">
    <source>
        <dbReference type="ARBA" id="ARBA00022553"/>
    </source>
</evidence>
<feature type="domain" description="BTB" evidence="11">
    <location>
        <begin position="23"/>
        <end position="143"/>
    </location>
</feature>
<feature type="compositionally biased region" description="Basic and acidic residues" evidence="10">
    <location>
        <begin position="366"/>
        <end position="375"/>
    </location>
</feature>
<dbReference type="Proteomes" id="UP001318040">
    <property type="component" value="Chromosome 16"/>
</dbReference>
<keyword evidence="12" id="KW-1185">Reference proteome</keyword>
<evidence type="ECO:0000313" key="13">
    <source>
        <dbReference type="RefSeq" id="XP_032811567.1"/>
    </source>
</evidence>
<accession>A0AAJ7WVQ0</accession>
<feature type="compositionally biased region" description="Basic and acidic residues" evidence="10">
    <location>
        <begin position="295"/>
        <end position="322"/>
    </location>
</feature>
<dbReference type="KEGG" id="pmrn:116943048"/>
<evidence type="ECO:0000256" key="7">
    <source>
        <dbReference type="ARBA" id="ARBA00034100"/>
    </source>
</evidence>
<gene>
    <name evidence="13" type="primary">LOC116943048</name>
</gene>
<dbReference type="SMART" id="SM00225">
    <property type="entry name" value="BTB"/>
    <property type="match status" value="1"/>
</dbReference>
<dbReference type="Gene3D" id="3.30.710.10">
    <property type="entry name" value="Potassium Channel Kv1.1, Chain A"/>
    <property type="match status" value="1"/>
</dbReference>
<dbReference type="InterPro" id="IPR011333">
    <property type="entry name" value="SKP1/BTB/POZ_sf"/>
</dbReference>
<dbReference type="InterPro" id="IPR000210">
    <property type="entry name" value="BTB/POZ_dom"/>
</dbReference>
<dbReference type="InterPro" id="IPR057093">
    <property type="entry name" value="H1_KCTD8_12_16"/>
</dbReference>
<dbReference type="CDD" id="cd22204">
    <property type="entry name" value="H1_KCTD12-like"/>
    <property type="match status" value="1"/>
</dbReference>
<dbReference type="CDD" id="cd18367">
    <property type="entry name" value="BTB_POZ_KCTD8-like"/>
    <property type="match status" value="1"/>
</dbReference>
<dbReference type="GO" id="GO:0043235">
    <property type="term" value="C:receptor complex"/>
    <property type="evidence" value="ECO:0007669"/>
    <property type="project" value="TreeGrafter"/>
</dbReference>
<evidence type="ECO:0000256" key="1">
    <source>
        <dbReference type="ARBA" id="ARBA00022475"/>
    </source>
</evidence>